<dbReference type="AlphaFoldDB" id="W8YLH4"/>
<sequence length="37" mass="4076">MPTADLLDEYPGKSDGIELGVTYDQLNNYLEGKTVSK</sequence>
<gene>
    <name evidence="1" type="ORF">BTDB27_p000220</name>
</gene>
<dbReference type="SUPFAM" id="SSF52402">
    <property type="entry name" value="Adenine nucleotide alpha hydrolases-like"/>
    <property type="match status" value="1"/>
</dbReference>
<proteinExistence type="predicted"/>
<dbReference type="HOGENOM" id="CLU_3340475_0_0_9"/>
<reference evidence="1" key="2">
    <citation type="submission" date="2014-01" db="EMBL/GenBank/DDBJ databases">
        <authorList>
            <person name="Aslett M."/>
        </authorList>
    </citation>
    <scope>NUCLEOTIDE SEQUENCE [LARGE SCALE GENOMIC DNA]</scope>
    <source>
        <strain evidence="1">DB27</strain>
    </source>
</reference>
<dbReference type="InterPro" id="IPR014729">
    <property type="entry name" value="Rossmann-like_a/b/a_fold"/>
</dbReference>
<dbReference type="EMBL" id="HG810024">
    <property type="protein sequence ID" value="CDN39557.1"/>
    <property type="molecule type" value="Genomic_DNA"/>
</dbReference>
<name>W8YLH4_BACTU</name>
<protein>
    <submittedName>
        <fullName evidence="1">Uncharacterized protein</fullName>
    </submittedName>
</protein>
<reference evidence="1" key="1">
    <citation type="submission" date="2014-01" db="EMBL/GenBank/DDBJ databases">
        <title>Draft genome sequence of highly nematicidal Bacillus thuringiensis DB27.</title>
        <authorList>
            <person name="Iatsenko I."/>
            <person name="Pickard D."/>
            <person name="Corton C."/>
            <person name="Dougan G."/>
            <person name="Sommer R.J."/>
        </authorList>
    </citation>
    <scope>NUCLEOTIDE SEQUENCE [LARGE SCALE GENOMIC DNA]</scope>
    <source>
        <strain evidence="1">DB27</strain>
    </source>
</reference>
<dbReference type="Proteomes" id="UP000030682">
    <property type="component" value="Unassembled WGS sequence"/>
</dbReference>
<evidence type="ECO:0000313" key="1">
    <source>
        <dbReference type="EMBL" id="CDN39557.1"/>
    </source>
</evidence>
<dbReference type="Gene3D" id="3.40.50.620">
    <property type="entry name" value="HUPs"/>
    <property type="match status" value="1"/>
</dbReference>
<accession>W8YLH4</accession>
<organism evidence="1">
    <name type="scientific">Bacillus thuringiensis DB27</name>
    <dbReference type="NCBI Taxonomy" id="1431339"/>
    <lineage>
        <taxon>Bacteria</taxon>
        <taxon>Bacillati</taxon>
        <taxon>Bacillota</taxon>
        <taxon>Bacilli</taxon>
        <taxon>Bacillales</taxon>
        <taxon>Bacillaceae</taxon>
        <taxon>Bacillus</taxon>
        <taxon>Bacillus cereus group</taxon>
    </lineage>
</organism>